<keyword evidence="3" id="KW-1185">Reference proteome</keyword>
<keyword evidence="2" id="KW-0808">Transferase</keyword>
<proteinExistence type="predicted"/>
<accession>A0ABV6QJG3</accession>
<keyword evidence="2" id="KW-0489">Methyltransferase</keyword>
<dbReference type="Pfam" id="PF08241">
    <property type="entry name" value="Methyltransf_11"/>
    <property type="match status" value="1"/>
</dbReference>
<gene>
    <name evidence="2" type="ORF">ACFFGN_07330</name>
</gene>
<protein>
    <submittedName>
        <fullName evidence="2">Class I SAM-dependent methyltransferase</fullName>
        <ecNumber evidence="2">2.1.1.-</ecNumber>
    </submittedName>
</protein>
<dbReference type="GO" id="GO:0032259">
    <property type="term" value="P:methylation"/>
    <property type="evidence" value="ECO:0007669"/>
    <property type="project" value="UniProtKB-KW"/>
</dbReference>
<evidence type="ECO:0000259" key="1">
    <source>
        <dbReference type="Pfam" id="PF08241"/>
    </source>
</evidence>
<dbReference type="RefSeq" id="WP_380044573.1">
    <property type="nucleotide sequence ID" value="NZ_JBHLTC010000008.1"/>
</dbReference>
<dbReference type="CDD" id="cd02440">
    <property type="entry name" value="AdoMet_MTases"/>
    <property type="match status" value="1"/>
</dbReference>
<dbReference type="SUPFAM" id="SSF53335">
    <property type="entry name" value="S-adenosyl-L-methionine-dependent methyltransferases"/>
    <property type="match status" value="1"/>
</dbReference>
<name>A0ABV6QJG3_9ACTN</name>
<reference evidence="2 3" key="1">
    <citation type="submission" date="2024-09" db="EMBL/GenBank/DDBJ databases">
        <authorList>
            <person name="Sun Q."/>
            <person name="Mori K."/>
        </authorList>
    </citation>
    <scope>NUCLEOTIDE SEQUENCE [LARGE SCALE GENOMIC DNA]</scope>
    <source>
        <strain evidence="2 3">CGMCC 1.15906</strain>
    </source>
</reference>
<evidence type="ECO:0000313" key="2">
    <source>
        <dbReference type="EMBL" id="MFC0623867.1"/>
    </source>
</evidence>
<organism evidence="2 3">
    <name type="scientific">Kribbella deserti</name>
    <dbReference type="NCBI Taxonomy" id="1926257"/>
    <lineage>
        <taxon>Bacteria</taxon>
        <taxon>Bacillati</taxon>
        <taxon>Actinomycetota</taxon>
        <taxon>Actinomycetes</taxon>
        <taxon>Propionibacteriales</taxon>
        <taxon>Kribbellaceae</taxon>
        <taxon>Kribbella</taxon>
    </lineage>
</organism>
<dbReference type="InterPro" id="IPR029063">
    <property type="entry name" value="SAM-dependent_MTases_sf"/>
</dbReference>
<dbReference type="InterPro" id="IPR052356">
    <property type="entry name" value="Thiol_S-MT"/>
</dbReference>
<comment type="caution">
    <text evidence="2">The sequence shown here is derived from an EMBL/GenBank/DDBJ whole genome shotgun (WGS) entry which is preliminary data.</text>
</comment>
<dbReference type="Gene3D" id="3.40.50.150">
    <property type="entry name" value="Vaccinia Virus protein VP39"/>
    <property type="match status" value="1"/>
</dbReference>
<dbReference type="EC" id="2.1.1.-" evidence="2"/>
<dbReference type="GO" id="GO:0008168">
    <property type="term" value="F:methyltransferase activity"/>
    <property type="evidence" value="ECO:0007669"/>
    <property type="project" value="UniProtKB-KW"/>
</dbReference>
<sequence length="213" mass="22630">MSPTLSHPLFARIYVRLRPTMDSQGVTEHRRQLLEGLTGRVVEVGAGDGGNFPFYPAGVTGVVAIEPDPYLRAKATQAAAEASADIKVVEGLASELPVDAGTVDAVVMCLVLCSVEDQGAALDEAFRVLRPGGELRFYEHVAAQTGTRLARVQRIADATLWPRLMGGCHLGRDTVSAIGAAGFLIDELERFAFPPDKPSPASPHAMGRATRPA</sequence>
<evidence type="ECO:0000313" key="3">
    <source>
        <dbReference type="Proteomes" id="UP001589890"/>
    </source>
</evidence>
<dbReference type="EMBL" id="JBHLTC010000008">
    <property type="protein sequence ID" value="MFC0623867.1"/>
    <property type="molecule type" value="Genomic_DNA"/>
</dbReference>
<dbReference type="Proteomes" id="UP001589890">
    <property type="component" value="Unassembled WGS sequence"/>
</dbReference>
<dbReference type="PANTHER" id="PTHR45036">
    <property type="entry name" value="METHYLTRANSFERASE LIKE 7B"/>
    <property type="match status" value="1"/>
</dbReference>
<dbReference type="PANTHER" id="PTHR45036:SF1">
    <property type="entry name" value="METHYLTRANSFERASE LIKE 7A"/>
    <property type="match status" value="1"/>
</dbReference>
<dbReference type="InterPro" id="IPR013216">
    <property type="entry name" value="Methyltransf_11"/>
</dbReference>
<feature type="domain" description="Methyltransferase type 11" evidence="1">
    <location>
        <begin position="42"/>
        <end position="136"/>
    </location>
</feature>